<dbReference type="AlphaFoldDB" id="A0A7S4FM22"/>
<organism evidence="1">
    <name type="scientific">Eutreptiella gymnastica</name>
    <dbReference type="NCBI Taxonomy" id="73025"/>
    <lineage>
        <taxon>Eukaryota</taxon>
        <taxon>Discoba</taxon>
        <taxon>Euglenozoa</taxon>
        <taxon>Euglenida</taxon>
        <taxon>Spirocuta</taxon>
        <taxon>Euglenophyceae</taxon>
        <taxon>Eutreptiales</taxon>
        <taxon>Eutreptiaceae</taxon>
        <taxon>Eutreptiella</taxon>
    </lineage>
</organism>
<reference evidence="1" key="1">
    <citation type="submission" date="2021-01" db="EMBL/GenBank/DDBJ databases">
        <authorList>
            <person name="Corre E."/>
            <person name="Pelletier E."/>
            <person name="Niang G."/>
            <person name="Scheremetjew M."/>
            <person name="Finn R."/>
            <person name="Kale V."/>
            <person name="Holt S."/>
            <person name="Cochrane G."/>
            <person name="Meng A."/>
            <person name="Brown T."/>
            <person name="Cohen L."/>
        </authorList>
    </citation>
    <scope>NUCLEOTIDE SEQUENCE</scope>
    <source>
        <strain evidence="1">CCMP1594</strain>
    </source>
</reference>
<protein>
    <submittedName>
        <fullName evidence="1">Uncharacterized protein</fullName>
    </submittedName>
</protein>
<proteinExistence type="predicted"/>
<dbReference type="EMBL" id="HBJA01038364">
    <property type="protein sequence ID" value="CAE0801988.1"/>
    <property type="molecule type" value="Transcribed_RNA"/>
</dbReference>
<name>A0A7S4FM22_9EUGL</name>
<gene>
    <name evidence="1" type="ORF">EGYM00163_LOCUS13109</name>
</gene>
<sequence>MSCMHNFPVASLRWMVGACPHCKGFARPGDLSMPNCHLTKVGNPLLCVSELPSGGSSRRMSAVAATEAFCALRYWQPVHTQLLRSAQVVVLCRPADDSSSITSQRSGNVLQHDCTPVLCPCALHCPFVTEVTVKVKLKMDAFLRPLHAFGLWRMI</sequence>
<accession>A0A7S4FM22</accession>
<evidence type="ECO:0000313" key="1">
    <source>
        <dbReference type="EMBL" id="CAE0801988.1"/>
    </source>
</evidence>